<dbReference type="InterPro" id="IPR002645">
    <property type="entry name" value="STAS_dom"/>
</dbReference>
<dbReference type="GO" id="GO:0045152">
    <property type="term" value="F:antisigma factor binding"/>
    <property type="evidence" value="ECO:0007669"/>
    <property type="project" value="InterPro"/>
</dbReference>
<organism evidence="8 9">
    <name type="scientific">Caldanaerobius fijiensis DSM 17918</name>
    <dbReference type="NCBI Taxonomy" id="1121256"/>
    <lineage>
        <taxon>Bacteria</taxon>
        <taxon>Bacillati</taxon>
        <taxon>Bacillota</taxon>
        <taxon>Clostridia</taxon>
        <taxon>Thermoanaerobacterales</taxon>
        <taxon>Thermoanaerobacteraceae</taxon>
        <taxon>Caldanaerobius</taxon>
    </lineage>
</organism>
<dbReference type="InterPro" id="IPR003658">
    <property type="entry name" value="Anti-sigma_ant"/>
</dbReference>
<dbReference type="PROSITE" id="PS50801">
    <property type="entry name" value="STAS"/>
    <property type="match status" value="1"/>
</dbReference>
<name>A0A1M4UAW1_9THEO</name>
<proteinExistence type="inferred from homology"/>
<dbReference type="OrthoDB" id="9796601at2"/>
<dbReference type="GO" id="GO:0043856">
    <property type="term" value="F:anti-sigma factor antagonist activity"/>
    <property type="evidence" value="ECO:0007669"/>
    <property type="project" value="InterPro"/>
</dbReference>
<evidence type="ECO:0000256" key="3">
    <source>
        <dbReference type="ARBA" id="ARBA00020784"/>
    </source>
</evidence>
<comment type="function">
    <text evidence="1">In the phosphorylated form it could act as an anti-anti-sigma factor that counteracts SpoIIAB and thus releases sigma f from inhibition.</text>
</comment>
<evidence type="ECO:0000313" key="8">
    <source>
        <dbReference type="EMBL" id="SHE53737.1"/>
    </source>
</evidence>
<feature type="domain" description="STAS" evidence="7">
    <location>
        <begin position="1"/>
        <end position="107"/>
    </location>
</feature>
<dbReference type="NCBIfam" id="TIGR00377">
    <property type="entry name" value="ant_ant_sig"/>
    <property type="match status" value="1"/>
</dbReference>
<dbReference type="InterPro" id="IPR014237">
    <property type="entry name" value="Anti-sigma_F_ant"/>
</dbReference>
<dbReference type="RefSeq" id="WP_073341445.1">
    <property type="nucleotide sequence ID" value="NZ_FQVH01000002.1"/>
</dbReference>
<dbReference type="Pfam" id="PF01740">
    <property type="entry name" value="STAS"/>
    <property type="match status" value="1"/>
</dbReference>
<dbReference type="SUPFAM" id="SSF52091">
    <property type="entry name" value="SpoIIaa-like"/>
    <property type="match status" value="1"/>
</dbReference>
<dbReference type="PANTHER" id="PTHR33495:SF2">
    <property type="entry name" value="ANTI-SIGMA FACTOR ANTAGONIST TM_1081-RELATED"/>
    <property type="match status" value="1"/>
</dbReference>
<dbReference type="CDD" id="cd07043">
    <property type="entry name" value="STAS_anti-anti-sigma_factors"/>
    <property type="match status" value="1"/>
</dbReference>
<dbReference type="AlphaFoldDB" id="A0A1M4UAW1"/>
<dbReference type="EMBL" id="FQVH01000002">
    <property type="protein sequence ID" value="SHE53737.1"/>
    <property type="molecule type" value="Genomic_DNA"/>
</dbReference>
<gene>
    <name evidence="8" type="ORF">SAMN02746089_00425</name>
</gene>
<evidence type="ECO:0000256" key="5">
    <source>
        <dbReference type="ARBA" id="ARBA00022969"/>
    </source>
</evidence>
<evidence type="ECO:0000256" key="4">
    <source>
        <dbReference type="ARBA" id="ARBA00022553"/>
    </source>
</evidence>
<dbReference type="InterPro" id="IPR036513">
    <property type="entry name" value="STAS_dom_sf"/>
</dbReference>
<evidence type="ECO:0000313" key="9">
    <source>
        <dbReference type="Proteomes" id="UP000184088"/>
    </source>
</evidence>
<evidence type="ECO:0000256" key="6">
    <source>
        <dbReference type="RuleBase" id="RU003749"/>
    </source>
</evidence>
<dbReference type="NCBIfam" id="TIGR02886">
    <property type="entry name" value="spore_II_AA"/>
    <property type="match status" value="1"/>
</dbReference>
<reference evidence="8 9" key="1">
    <citation type="submission" date="2016-11" db="EMBL/GenBank/DDBJ databases">
        <authorList>
            <person name="Jaros S."/>
            <person name="Januszkiewicz K."/>
            <person name="Wedrychowicz H."/>
        </authorList>
    </citation>
    <scope>NUCLEOTIDE SEQUENCE [LARGE SCALE GENOMIC DNA]</scope>
    <source>
        <strain evidence="8 9">DSM 17918</strain>
    </source>
</reference>
<keyword evidence="5" id="KW-0749">Sporulation</keyword>
<dbReference type="STRING" id="1121256.SAMN02746089_00425"/>
<sequence>MLLNINEYDSTLLISIEGELDHHTSEIFREQIDESIRGKNYDKVILNMKKLNFMDSSGIGVLIGRYKILKSMGIDLAVVNVNPQVRKIFDISGLFKIIRDEGELKWV</sequence>
<dbReference type="GO" id="GO:0030435">
    <property type="term" value="P:sporulation resulting in formation of a cellular spore"/>
    <property type="evidence" value="ECO:0007669"/>
    <property type="project" value="UniProtKB-KW"/>
</dbReference>
<comment type="similarity">
    <text evidence="2 6">Belongs to the anti-sigma-factor antagonist family.</text>
</comment>
<dbReference type="Gene3D" id="3.30.750.24">
    <property type="entry name" value="STAS domain"/>
    <property type="match status" value="1"/>
</dbReference>
<protein>
    <recommendedName>
        <fullName evidence="3 6">Anti-sigma F factor antagonist</fullName>
    </recommendedName>
    <alternativeName>
        <fullName evidence="6">Stage II sporulation protein</fullName>
    </alternativeName>
</protein>
<accession>A0A1M4UAW1</accession>
<keyword evidence="4" id="KW-0597">Phosphoprotein</keyword>
<dbReference type="PANTHER" id="PTHR33495">
    <property type="entry name" value="ANTI-SIGMA FACTOR ANTAGONIST TM_1081-RELATED-RELATED"/>
    <property type="match status" value="1"/>
</dbReference>
<dbReference type="Proteomes" id="UP000184088">
    <property type="component" value="Unassembled WGS sequence"/>
</dbReference>
<evidence type="ECO:0000256" key="1">
    <source>
        <dbReference type="ARBA" id="ARBA00001976"/>
    </source>
</evidence>
<evidence type="ECO:0000256" key="2">
    <source>
        <dbReference type="ARBA" id="ARBA00009013"/>
    </source>
</evidence>
<evidence type="ECO:0000259" key="7">
    <source>
        <dbReference type="PROSITE" id="PS50801"/>
    </source>
</evidence>
<keyword evidence="9" id="KW-1185">Reference proteome</keyword>